<proteinExistence type="predicted"/>
<dbReference type="AlphaFoldDB" id="A0A699Z1P7"/>
<dbReference type="Proteomes" id="UP000485058">
    <property type="component" value="Unassembled WGS sequence"/>
</dbReference>
<evidence type="ECO:0000256" key="1">
    <source>
        <dbReference type="SAM" id="MobiDB-lite"/>
    </source>
</evidence>
<protein>
    <submittedName>
        <fullName evidence="2">Uncharacterized protein</fullName>
    </submittedName>
</protein>
<feature type="region of interest" description="Disordered" evidence="1">
    <location>
        <begin position="1"/>
        <end position="40"/>
    </location>
</feature>
<feature type="compositionally biased region" description="Basic and acidic residues" evidence="1">
    <location>
        <begin position="24"/>
        <end position="33"/>
    </location>
</feature>
<evidence type="ECO:0000313" key="3">
    <source>
        <dbReference type="Proteomes" id="UP000485058"/>
    </source>
</evidence>
<reference evidence="2 3" key="1">
    <citation type="submission" date="2020-02" db="EMBL/GenBank/DDBJ databases">
        <title>Draft genome sequence of Haematococcus lacustris strain NIES-144.</title>
        <authorList>
            <person name="Morimoto D."/>
            <person name="Nakagawa S."/>
            <person name="Yoshida T."/>
            <person name="Sawayama S."/>
        </authorList>
    </citation>
    <scope>NUCLEOTIDE SEQUENCE [LARGE SCALE GENOMIC DNA]</scope>
    <source>
        <strain evidence="2 3">NIES-144</strain>
    </source>
</reference>
<accession>A0A699Z1P7</accession>
<feature type="non-terminal residue" evidence="2">
    <location>
        <position position="119"/>
    </location>
</feature>
<keyword evidence="3" id="KW-1185">Reference proteome</keyword>
<gene>
    <name evidence="2" type="ORF">HaLaN_12880</name>
</gene>
<dbReference type="EMBL" id="BLLF01001000">
    <property type="protein sequence ID" value="GFH16457.1"/>
    <property type="molecule type" value="Genomic_DNA"/>
</dbReference>
<evidence type="ECO:0000313" key="2">
    <source>
        <dbReference type="EMBL" id="GFH16457.1"/>
    </source>
</evidence>
<organism evidence="2 3">
    <name type="scientific">Haematococcus lacustris</name>
    <name type="common">Green alga</name>
    <name type="synonym">Haematococcus pluvialis</name>
    <dbReference type="NCBI Taxonomy" id="44745"/>
    <lineage>
        <taxon>Eukaryota</taxon>
        <taxon>Viridiplantae</taxon>
        <taxon>Chlorophyta</taxon>
        <taxon>core chlorophytes</taxon>
        <taxon>Chlorophyceae</taxon>
        <taxon>CS clade</taxon>
        <taxon>Chlamydomonadales</taxon>
        <taxon>Haematococcaceae</taxon>
        <taxon>Haematococcus</taxon>
    </lineage>
</organism>
<comment type="caution">
    <text evidence="2">The sequence shown here is derived from an EMBL/GenBank/DDBJ whole genome shotgun (WGS) entry which is preliminary data.</text>
</comment>
<name>A0A699Z1P7_HAELA</name>
<sequence length="119" mass="13346">MKHIARPSRQSPLSVDVRHRNRNHVAETRRRLPEINTPSHASPWRPLQACWPVPPAGSLSLAGDGEPGILGAFQRTTVDLCKSHYWHKECGLASPDLLVEGRNNHRDSYHLASGRVSFQ</sequence>